<evidence type="ECO:0000256" key="14">
    <source>
        <dbReference type="ARBA" id="ARBA00023002"/>
    </source>
</evidence>
<dbReference type="PROSITE" id="PS51387">
    <property type="entry name" value="FAD_PCMH"/>
    <property type="match status" value="1"/>
</dbReference>
<dbReference type="EMBL" id="CP036298">
    <property type="protein sequence ID" value="QDV24236.1"/>
    <property type="molecule type" value="Genomic_DNA"/>
</dbReference>
<dbReference type="KEGG" id="ahel:Q31a_25510"/>
<evidence type="ECO:0000256" key="7">
    <source>
        <dbReference type="ARBA" id="ARBA00022490"/>
    </source>
</evidence>
<evidence type="ECO:0000256" key="12">
    <source>
        <dbReference type="ARBA" id="ARBA00022960"/>
    </source>
</evidence>
<name>A0A518G6M7_9BACT</name>
<gene>
    <name evidence="19 21" type="primary">murB</name>
    <name evidence="21" type="ORF">Q31a_25510</name>
</gene>
<evidence type="ECO:0000256" key="4">
    <source>
        <dbReference type="ARBA" id="ARBA00004752"/>
    </source>
</evidence>
<evidence type="ECO:0000313" key="21">
    <source>
        <dbReference type="EMBL" id="QDV24236.1"/>
    </source>
</evidence>
<keyword evidence="10 19" id="KW-0274">FAD</keyword>
<evidence type="ECO:0000256" key="13">
    <source>
        <dbReference type="ARBA" id="ARBA00022984"/>
    </source>
</evidence>
<dbReference type="InterPro" id="IPR036318">
    <property type="entry name" value="FAD-bd_PCMH-like_sf"/>
</dbReference>
<evidence type="ECO:0000259" key="20">
    <source>
        <dbReference type="PROSITE" id="PS51387"/>
    </source>
</evidence>
<evidence type="ECO:0000256" key="6">
    <source>
        <dbReference type="ARBA" id="ARBA00015188"/>
    </source>
</evidence>
<dbReference type="GO" id="GO:0009252">
    <property type="term" value="P:peptidoglycan biosynthetic process"/>
    <property type="evidence" value="ECO:0007669"/>
    <property type="project" value="UniProtKB-UniRule"/>
</dbReference>
<evidence type="ECO:0000256" key="15">
    <source>
        <dbReference type="ARBA" id="ARBA00023306"/>
    </source>
</evidence>
<dbReference type="Proteomes" id="UP000318017">
    <property type="component" value="Chromosome"/>
</dbReference>
<dbReference type="GO" id="GO:0005829">
    <property type="term" value="C:cytosol"/>
    <property type="evidence" value="ECO:0007669"/>
    <property type="project" value="TreeGrafter"/>
</dbReference>
<dbReference type="InterPro" id="IPR011601">
    <property type="entry name" value="MurB_C"/>
</dbReference>
<dbReference type="SUPFAM" id="SSF56194">
    <property type="entry name" value="Uridine diphospho-N-Acetylenolpyruvylglucosamine reductase, MurB, C-terminal domain"/>
    <property type="match status" value="1"/>
</dbReference>
<dbReference type="GO" id="GO:0071555">
    <property type="term" value="P:cell wall organization"/>
    <property type="evidence" value="ECO:0007669"/>
    <property type="project" value="UniProtKB-KW"/>
</dbReference>
<dbReference type="PANTHER" id="PTHR21071">
    <property type="entry name" value="UDP-N-ACETYLENOLPYRUVOYLGLUCOSAMINE REDUCTASE"/>
    <property type="match status" value="1"/>
</dbReference>
<keyword evidence="22" id="KW-1185">Reference proteome</keyword>
<dbReference type="InterPro" id="IPR006094">
    <property type="entry name" value="Oxid_FAD_bind_N"/>
</dbReference>
<evidence type="ECO:0000256" key="18">
    <source>
        <dbReference type="ARBA" id="ARBA00048914"/>
    </source>
</evidence>
<evidence type="ECO:0000256" key="8">
    <source>
        <dbReference type="ARBA" id="ARBA00022618"/>
    </source>
</evidence>
<keyword evidence="12 19" id="KW-0133">Cell shape</keyword>
<evidence type="ECO:0000256" key="17">
    <source>
        <dbReference type="ARBA" id="ARBA00031026"/>
    </source>
</evidence>
<keyword evidence="15 19" id="KW-0131">Cell cycle</keyword>
<comment type="subcellular location">
    <subcellularLocation>
        <location evidence="3 19">Cytoplasm</location>
    </subcellularLocation>
</comment>
<keyword evidence="8 19" id="KW-0132">Cell division</keyword>
<keyword evidence="9 19" id="KW-0285">Flavoprotein</keyword>
<dbReference type="Gene3D" id="3.30.43.10">
    <property type="entry name" value="Uridine Diphospho-n-acetylenolpyruvylglucosamine Reductase, domain 2"/>
    <property type="match status" value="1"/>
</dbReference>
<dbReference type="InterPro" id="IPR003170">
    <property type="entry name" value="MurB"/>
</dbReference>
<evidence type="ECO:0000256" key="2">
    <source>
        <dbReference type="ARBA" id="ARBA00003921"/>
    </source>
</evidence>
<evidence type="ECO:0000256" key="11">
    <source>
        <dbReference type="ARBA" id="ARBA00022857"/>
    </source>
</evidence>
<dbReference type="SUPFAM" id="SSF56176">
    <property type="entry name" value="FAD-binding/transporter-associated domain-like"/>
    <property type="match status" value="1"/>
</dbReference>
<dbReference type="HAMAP" id="MF_00037">
    <property type="entry name" value="MurB"/>
    <property type="match status" value="1"/>
</dbReference>
<keyword evidence="11 19" id="KW-0521">NADP</keyword>
<comment type="cofactor">
    <cofactor evidence="1 19">
        <name>FAD</name>
        <dbReference type="ChEBI" id="CHEBI:57692"/>
    </cofactor>
</comment>
<evidence type="ECO:0000256" key="1">
    <source>
        <dbReference type="ARBA" id="ARBA00001974"/>
    </source>
</evidence>
<evidence type="ECO:0000256" key="19">
    <source>
        <dbReference type="HAMAP-Rule" id="MF_00037"/>
    </source>
</evidence>
<organism evidence="21 22">
    <name type="scientific">Aureliella helgolandensis</name>
    <dbReference type="NCBI Taxonomy" id="2527968"/>
    <lineage>
        <taxon>Bacteria</taxon>
        <taxon>Pseudomonadati</taxon>
        <taxon>Planctomycetota</taxon>
        <taxon>Planctomycetia</taxon>
        <taxon>Pirellulales</taxon>
        <taxon>Pirellulaceae</taxon>
        <taxon>Aureliella</taxon>
    </lineage>
</organism>
<dbReference type="UniPathway" id="UPA00219"/>
<protein>
    <recommendedName>
        <fullName evidence="6 19">UDP-N-acetylenolpyruvoylglucosamine reductase</fullName>
        <ecNumber evidence="5 19">1.3.1.98</ecNumber>
    </recommendedName>
    <alternativeName>
        <fullName evidence="17 19">UDP-N-acetylmuramate dehydrogenase</fullName>
    </alternativeName>
</protein>
<dbReference type="GO" id="GO:0008762">
    <property type="term" value="F:UDP-N-acetylmuramate dehydrogenase activity"/>
    <property type="evidence" value="ECO:0007669"/>
    <property type="project" value="UniProtKB-UniRule"/>
</dbReference>
<keyword evidence="13 19" id="KW-0573">Peptidoglycan synthesis</keyword>
<keyword evidence="14 19" id="KW-0560">Oxidoreductase</keyword>
<evidence type="ECO:0000256" key="16">
    <source>
        <dbReference type="ARBA" id="ARBA00023316"/>
    </source>
</evidence>
<dbReference type="InterPro" id="IPR016169">
    <property type="entry name" value="FAD-bd_PCMH_sub2"/>
</dbReference>
<dbReference type="InterPro" id="IPR016167">
    <property type="entry name" value="FAD-bd_PCMH_sub1"/>
</dbReference>
<evidence type="ECO:0000256" key="9">
    <source>
        <dbReference type="ARBA" id="ARBA00022630"/>
    </source>
</evidence>
<dbReference type="Pfam" id="PF02873">
    <property type="entry name" value="MurB_C"/>
    <property type="match status" value="1"/>
</dbReference>
<feature type="active site" evidence="19">
    <location>
        <position position="170"/>
    </location>
</feature>
<dbReference type="Gene3D" id="3.90.78.10">
    <property type="entry name" value="UDP-N-acetylenolpyruvoylglucosamine reductase, C-terminal domain"/>
    <property type="match status" value="1"/>
</dbReference>
<dbReference type="Pfam" id="PF01565">
    <property type="entry name" value="FAD_binding_4"/>
    <property type="match status" value="1"/>
</dbReference>
<dbReference type="InterPro" id="IPR036635">
    <property type="entry name" value="MurB_C_sf"/>
</dbReference>
<dbReference type="GO" id="GO:0051301">
    <property type="term" value="P:cell division"/>
    <property type="evidence" value="ECO:0007669"/>
    <property type="project" value="UniProtKB-KW"/>
</dbReference>
<dbReference type="EC" id="1.3.1.98" evidence="5 19"/>
<comment type="catalytic activity">
    <reaction evidence="18 19">
        <text>UDP-N-acetyl-alpha-D-muramate + NADP(+) = UDP-N-acetyl-3-O-(1-carboxyvinyl)-alpha-D-glucosamine + NADPH + H(+)</text>
        <dbReference type="Rhea" id="RHEA:12248"/>
        <dbReference type="ChEBI" id="CHEBI:15378"/>
        <dbReference type="ChEBI" id="CHEBI:57783"/>
        <dbReference type="ChEBI" id="CHEBI:58349"/>
        <dbReference type="ChEBI" id="CHEBI:68483"/>
        <dbReference type="ChEBI" id="CHEBI:70757"/>
        <dbReference type="EC" id="1.3.1.98"/>
    </reaction>
</comment>
<proteinExistence type="inferred from homology"/>
<dbReference type="Gene3D" id="3.30.465.10">
    <property type="match status" value="1"/>
</dbReference>
<dbReference type="AlphaFoldDB" id="A0A518G6M7"/>
<reference evidence="21 22" key="1">
    <citation type="submission" date="2019-02" db="EMBL/GenBank/DDBJ databases">
        <title>Deep-cultivation of Planctomycetes and their phenomic and genomic characterization uncovers novel biology.</title>
        <authorList>
            <person name="Wiegand S."/>
            <person name="Jogler M."/>
            <person name="Boedeker C."/>
            <person name="Pinto D."/>
            <person name="Vollmers J."/>
            <person name="Rivas-Marin E."/>
            <person name="Kohn T."/>
            <person name="Peeters S.H."/>
            <person name="Heuer A."/>
            <person name="Rast P."/>
            <person name="Oberbeckmann S."/>
            <person name="Bunk B."/>
            <person name="Jeske O."/>
            <person name="Meyerdierks A."/>
            <person name="Storesund J.E."/>
            <person name="Kallscheuer N."/>
            <person name="Luecker S."/>
            <person name="Lage O.M."/>
            <person name="Pohl T."/>
            <person name="Merkel B.J."/>
            <person name="Hornburger P."/>
            <person name="Mueller R.-W."/>
            <person name="Bruemmer F."/>
            <person name="Labrenz M."/>
            <person name="Spormann A.M."/>
            <person name="Op den Camp H."/>
            <person name="Overmann J."/>
            <person name="Amann R."/>
            <person name="Jetten M.S.M."/>
            <person name="Mascher T."/>
            <person name="Medema M.H."/>
            <person name="Devos D.P."/>
            <person name="Kaster A.-K."/>
            <person name="Ovreas L."/>
            <person name="Rohde M."/>
            <person name="Galperin M.Y."/>
            <person name="Jogler C."/>
        </authorList>
    </citation>
    <scope>NUCLEOTIDE SEQUENCE [LARGE SCALE GENOMIC DNA]</scope>
    <source>
        <strain evidence="21 22">Q31a</strain>
    </source>
</reference>
<comment type="pathway">
    <text evidence="4 19">Cell wall biogenesis; peptidoglycan biosynthesis.</text>
</comment>
<dbReference type="OrthoDB" id="9804753at2"/>
<comment type="function">
    <text evidence="2 19">Cell wall formation.</text>
</comment>
<sequence length="292" mass="30672">MVFSQRFQHLVRVNEPLAPLTWLQIGGEAKYFAEPHTLEEAQGLVAEANQKSIPVRLLGDGSNIIVRSAGFEGLVLNLSNAALATIETTASGLLAGGGAKLSHVISKSVGAGLAGLEYLAGIPGTIGGAVVGNAAVKNGDVGSRVHRVKAINSAGELVELQRDALQFGFRRSNLDDLIVVEVELTLEPTPADTLVRRMQAAWIVKRAAQPASGTRTLQAFIEPDGGSIGEALEAADLKGYSSGEVSLSSQFPGFLLVGGDATSEQVIELIQKVQRSVEASTGVQLQSQVRIW</sequence>
<dbReference type="GO" id="GO:0071949">
    <property type="term" value="F:FAD binding"/>
    <property type="evidence" value="ECO:0007669"/>
    <property type="project" value="InterPro"/>
</dbReference>
<dbReference type="PANTHER" id="PTHR21071:SF4">
    <property type="entry name" value="UDP-N-ACETYLENOLPYRUVOYLGLUCOSAMINE REDUCTASE"/>
    <property type="match status" value="1"/>
</dbReference>
<dbReference type="GO" id="GO:0008360">
    <property type="term" value="P:regulation of cell shape"/>
    <property type="evidence" value="ECO:0007669"/>
    <property type="project" value="UniProtKB-KW"/>
</dbReference>
<keyword evidence="7 19" id="KW-0963">Cytoplasm</keyword>
<evidence type="ECO:0000313" key="22">
    <source>
        <dbReference type="Proteomes" id="UP000318017"/>
    </source>
</evidence>
<evidence type="ECO:0000256" key="10">
    <source>
        <dbReference type="ARBA" id="ARBA00022827"/>
    </source>
</evidence>
<dbReference type="InterPro" id="IPR016166">
    <property type="entry name" value="FAD-bd_PCMH"/>
</dbReference>
<comment type="caution">
    <text evidence="19">Lacks conserved residue(s) required for the propagation of feature annotation.</text>
</comment>
<evidence type="ECO:0000256" key="3">
    <source>
        <dbReference type="ARBA" id="ARBA00004496"/>
    </source>
</evidence>
<feature type="domain" description="FAD-binding PCMH-type" evidence="20">
    <location>
        <begin position="24"/>
        <end position="189"/>
    </location>
</feature>
<keyword evidence="16 19" id="KW-0961">Cell wall biogenesis/degradation</keyword>
<evidence type="ECO:0000256" key="5">
    <source>
        <dbReference type="ARBA" id="ARBA00012518"/>
    </source>
</evidence>
<comment type="similarity">
    <text evidence="19">Belongs to the MurB family.</text>
</comment>
<dbReference type="RefSeq" id="WP_145077728.1">
    <property type="nucleotide sequence ID" value="NZ_CP036298.1"/>
</dbReference>
<accession>A0A518G6M7</accession>